<keyword evidence="1" id="KW-0143">Chaperone</keyword>
<dbReference type="Gene3D" id="1.10.287.110">
    <property type="entry name" value="DnaJ domain"/>
    <property type="match status" value="1"/>
</dbReference>
<dbReference type="Pfam" id="PF00226">
    <property type="entry name" value="DnaJ"/>
    <property type="match status" value="1"/>
</dbReference>
<feature type="non-terminal residue" evidence="4">
    <location>
        <position position="62"/>
    </location>
</feature>
<keyword evidence="5" id="KW-1185">Reference proteome</keyword>
<dbReference type="EMBL" id="ML986485">
    <property type="protein sequence ID" value="KAF2279912.1"/>
    <property type="molecule type" value="Genomic_DNA"/>
</dbReference>
<evidence type="ECO:0000256" key="1">
    <source>
        <dbReference type="ARBA" id="ARBA00023186"/>
    </source>
</evidence>
<dbReference type="AlphaFoldDB" id="A0A6A6JTL8"/>
<dbReference type="PRINTS" id="PR00625">
    <property type="entry name" value="JDOMAIN"/>
</dbReference>
<dbReference type="OrthoDB" id="10250354at2759"/>
<dbReference type="PANTHER" id="PTHR43096">
    <property type="entry name" value="DNAJ HOMOLOG 1, MITOCHONDRIAL-RELATED"/>
    <property type="match status" value="1"/>
</dbReference>
<dbReference type="SUPFAM" id="SSF46565">
    <property type="entry name" value="Chaperone J-domain"/>
    <property type="match status" value="1"/>
</dbReference>
<dbReference type="PROSITE" id="PS50076">
    <property type="entry name" value="DNAJ_2"/>
    <property type="match status" value="1"/>
</dbReference>
<keyword evidence="4" id="KW-0346">Stress response</keyword>
<sequence length="62" mass="7278">ELYILLGLTPEATQEDIVREGKRLKAHWHPDRNKAPNAEEEFKKVSEATEVLSDPRRRKCYD</sequence>
<dbReference type="CDD" id="cd06257">
    <property type="entry name" value="DnaJ"/>
    <property type="match status" value="1"/>
</dbReference>
<dbReference type="PANTHER" id="PTHR43096:SF52">
    <property type="entry name" value="DNAJ HOMOLOG 1, MITOCHONDRIAL-RELATED"/>
    <property type="match status" value="1"/>
</dbReference>
<dbReference type="GO" id="GO:0051082">
    <property type="term" value="F:unfolded protein binding"/>
    <property type="evidence" value="ECO:0007669"/>
    <property type="project" value="TreeGrafter"/>
</dbReference>
<evidence type="ECO:0000313" key="4">
    <source>
        <dbReference type="EMBL" id="KAF2279912.1"/>
    </source>
</evidence>
<dbReference type="GO" id="GO:0005737">
    <property type="term" value="C:cytoplasm"/>
    <property type="evidence" value="ECO:0007669"/>
    <property type="project" value="TreeGrafter"/>
</dbReference>
<reference evidence="4" key="1">
    <citation type="journal article" date="2020" name="Stud. Mycol.">
        <title>101 Dothideomycetes genomes: a test case for predicting lifestyles and emergence of pathogens.</title>
        <authorList>
            <person name="Haridas S."/>
            <person name="Albert R."/>
            <person name="Binder M."/>
            <person name="Bloem J."/>
            <person name="Labutti K."/>
            <person name="Salamov A."/>
            <person name="Andreopoulos B."/>
            <person name="Baker S."/>
            <person name="Barry K."/>
            <person name="Bills G."/>
            <person name="Bluhm B."/>
            <person name="Cannon C."/>
            <person name="Castanera R."/>
            <person name="Culley D."/>
            <person name="Daum C."/>
            <person name="Ezra D."/>
            <person name="Gonzalez J."/>
            <person name="Henrissat B."/>
            <person name="Kuo A."/>
            <person name="Liang C."/>
            <person name="Lipzen A."/>
            <person name="Lutzoni F."/>
            <person name="Magnuson J."/>
            <person name="Mondo S."/>
            <person name="Nolan M."/>
            <person name="Ohm R."/>
            <person name="Pangilinan J."/>
            <person name="Park H.-J."/>
            <person name="Ramirez L."/>
            <person name="Alfaro M."/>
            <person name="Sun H."/>
            <person name="Tritt A."/>
            <person name="Yoshinaga Y."/>
            <person name="Zwiers L.-H."/>
            <person name="Turgeon B."/>
            <person name="Goodwin S."/>
            <person name="Spatafora J."/>
            <person name="Crous P."/>
            <person name="Grigoriev I."/>
        </authorList>
    </citation>
    <scope>NUCLEOTIDE SEQUENCE</scope>
    <source>
        <strain evidence="4">CBS 379.55</strain>
    </source>
</reference>
<accession>A0A6A6JTL8</accession>
<name>A0A6A6JTL8_WESOR</name>
<feature type="domain" description="J" evidence="3">
    <location>
        <begin position="1"/>
        <end position="62"/>
    </location>
</feature>
<dbReference type="InterPro" id="IPR001623">
    <property type="entry name" value="DnaJ_domain"/>
</dbReference>
<evidence type="ECO:0000313" key="5">
    <source>
        <dbReference type="Proteomes" id="UP000800097"/>
    </source>
</evidence>
<evidence type="ECO:0000256" key="2">
    <source>
        <dbReference type="SAM" id="MobiDB-lite"/>
    </source>
</evidence>
<evidence type="ECO:0000259" key="3">
    <source>
        <dbReference type="PROSITE" id="PS50076"/>
    </source>
</evidence>
<feature type="non-terminal residue" evidence="4">
    <location>
        <position position="1"/>
    </location>
</feature>
<dbReference type="Proteomes" id="UP000800097">
    <property type="component" value="Unassembled WGS sequence"/>
</dbReference>
<dbReference type="GeneID" id="54548202"/>
<dbReference type="InterPro" id="IPR036869">
    <property type="entry name" value="J_dom_sf"/>
</dbReference>
<dbReference type="RefSeq" id="XP_033657451.1">
    <property type="nucleotide sequence ID" value="XM_033795027.1"/>
</dbReference>
<proteinExistence type="predicted"/>
<dbReference type="GO" id="GO:0042026">
    <property type="term" value="P:protein refolding"/>
    <property type="evidence" value="ECO:0007669"/>
    <property type="project" value="TreeGrafter"/>
</dbReference>
<gene>
    <name evidence="4" type="ORF">EI97DRAFT_366182</name>
</gene>
<dbReference type="SMART" id="SM00271">
    <property type="entry name" value="DnaJ"/>
    <property type="match status" value="1"/>
</dbReference>
<dbReference type="InterPro" id="IPR018253">
    <property type="entry name" value="DnaJ_domain_CS"/>
</dbReference>
<dbReference type="PROSITE" id="PS00636">
    <property type="entry name" value="DNAJ_1"/>
    <property type="match status" value="1"/>
</dbReference>
<organism evidence="4 5">
    <name type="scientific">Westerdykella ornata</name>
    <dbReference type="NCBI Taxonomy" id="318751"/>
    <lineage>
        <taxon>Eukaryota</taxon>
        <taxon>Fungi</taxon>
        <taxon>Dikarya</taxon>
        <taxon>Ascomycota</taxon>
        <taxon>Pezizomycotina</taxon>
        <taxon>Dothideomycetes</taxon>
        <taxon>Pleosporomycetidae</taxon>
        <taxon>Pleosporales</taxon>
        <taxon>Sporormiaceae</taxon>
        <taxon>Westerdykella</taxon>
    </lineage>
</organism>
<protein>
    <submittedName>
        <fullName evidence="4">Heat shock protein DnaJ</fullName>
    </submittedName>
</protein>
<feature type="region of interest" description="Disordered" evidence="2">
    <location>
        <begin position="29"/>
        <end position="48"/>
    </location>
</feature>